<evidence type="ECO:0000313" key="3">
    <source>
        <dbReference type="Proteomes" id="UP000032749"/>
    </source>
</evidence>
<dbReference type="HAMAP" id="MF_01270">
    <property type="entry name" value="AnhMurNAc_kinase"/>
    <property type="match status" value="1"/>
</dbReference>
<reference evidence="2 3" key="1">
    <citation type="journal article" date="2013" name="Nat. Commun.">
        <title>Genome sequence and functional genomic analysis of the oil-degrading bacterium Oleispira antarctica.</title>
        <authorList>
            <person name="Kube M."/>
            <person name="Chernikova T.N."/>
            <person name="Al-Ramahi Y."/>
            <person name="Beloqui A."/>
            <person name="Lopez-Cortez N."/>
            <person name="Guazzaroni M.E."/>
            <person name="Heipieper H.J."/>
            <person name="Klages S."/>
            <person name="Kotsyurbenko O.R."/>
            <person name="Langer I."/>
            <person name="Nechitaylo T.Y."/>
            <person name="Lunsdorf H."/>
            <person name="Fernandez M."/>
            <person name="Juarez S."/>
            <person name="Ciordia S."/>
            <person name="Singer A."/>
            <person name="Kagan O."/>
            <person name="Egorova O."/>
            <person name="Petit P.A."/>
            <person name="Stogios P."/>
            <person name="Kim Y."/>
            <person name="Tchigvintsev A."/>
            <person name="Flick R."/>
            <person name="Denaro R."/>
            <person name="Genovese M."/>
            <person name="Albar J.P."/>
            <person name="Reva O.N."/>
            <person name="Martinez-Gomariz M."/>
            <person name="Tran H."/>
            <person name="Ferrer M."/>
            <person name="Savchenko A."/>
            <person name="Yakunin A.F."/>
            <person name="Yakimov M.M."/>
            <person name="Golyshina O.V."/>
            <person name="Reinhardt R."/>
            <person name="Golyshin P.N."/>
        </authorList>
    </citation>
    <scope>NUCLEOTIDE SEQUENCE [LARGE SCALE GENOMIC DNA]</scope>
</reference>
<dbReference type="GO" id="GO:0016301">
    <property type="term" value="F:kinase activity"/>
    <property type="evidence" value="ECO:0007669"/>
    <property type="project" value="UniProtKB-KW"/>
</dbReference>
<dbReference type="Proteomes" id="UP000032749">
    <property type="component" value="Chromosome"/>
</dbReference>
<dbReference type="HOGENOM" id="CLU_038782_0_0_6"/>
<dbReference type="Pfam" id="PF03702">
    <property type="entry name" value="AnmK"/>
    <property type="match status" value="1"/>
</dbReference>
<comment type="catalytic activity">
    <reaction evidence="1">
        <text>1,6-anhydro-N-acetyl-beta-muramate + ATP + H2O = N-acetyl-D-muramate 6-phosphate + ADP + H(+)</text>
        <dbReference type="Rhea" id="RHEA:24952"/>
        <dbReference type="ChEBI" id="CHEBI:15377"/>
        <dbReference type="ChEBI" id="CHEBI:15378"/>
        <dbReference type="ChEBI" id="CHEBI:30616"/>
        <dbReference type="ChEBI" id="CHEBI:58690"/>
        <dbReference type="ChEBI" id="CHEBI:58722"/>
        <dbReference type="ChEBI" id="CHEBI:456216"/>
        <dbReference type="EC" id="2.7.1.170"/>
    </reaction>
</comment>
<dbReference type="UniPathway" id="UPA00343"/>
<comment type="pathway">
    <text evidence="1">Amino-sugar metabolism; 1,6-anhydro-N-acetylmuramate degradation.</text>
</comment>
<dbReference type="STRING" id="698738.OLEAN_C02230"/>
<keyword evidence="3" id="KW-1185">Reference proteome</keyword>
<feature type="binding site" evidence="1">
    <location>
        <begin position="9"/>
        <end position="16"/>
    </location>
    <ligand>
        <name>ATP</name>
        <dbReference type="ChEBI" id="CHEBI:30616"/>
    </ligand>
</feature>
<dbReference type="GO" id="GO:0005524">
    <property type="term" value="F:ATP binding"/>
    <property type="evidence" value="ECO:0007669"/>
    <property type="project" value="UniProtKB-UniRule"/>
</dbReference>
<dbReference type="EMBL" id="FO203512">
    <property type="protein sequence ID" value="CCK74399.1"/>
    <property type="molecule type" value="Genomic_DNA"/>
</dbReference>
<dbReference type="SUPFAM" id="SSF53067">
    <property type="entry name" value="Actin-like ATPase domain"/>
    <property type="match status" value="1"/>
</dbReference>
<comment type="similarity">
    <text evidence="1">Belongs to the anhydro-N-acetylmuramic acid kinase family.</text>
</comment>
<keyword evidence="1 2" id="KW-0418">Kinase</keyword>
<dbReference type="InterPro" id="IPR043129">
    <property type="entry name" value="ATPase_NBD"/>
</dbReference>
<dbReference type="GO" id="GO:0016773">
    <property type="term" value="F:phosphotransferase activity, alcohol group as acceptor"/>
    <property type="evidence" value="ECO:0007669"/>
    <property type="project" value="UniProtKB-UniRule"/>
</dbReference>
<protein>
    <recommendedName>
        <fullName evidence="1">Anhydro-N-acetylmuramic acid kinase</fullName>
        <ecNumber evidence="1">2.7.1.170</ecNumber>
    </recommendedName>
    <alternativeName>
        <fullName evidence="1">AnhMurNAc kinase</fullName>
    </alternativeName>
</protein>
<dbReference type="UniPathway" id="UPA00544"/>
<dbReference type="PATRIC" id="fig|698738.3.peg.232"/>
<dbReference type="Gene3D" id="3.30.420.40">
    <property type="match status" value="2"/>
</dbReference>
<dbReference type="KEGG" id="oai:OLEAN_C02230"/>
<evidence type="ECO:0000313" key="2">
    <source>
        <dbReference type="EMBL" id="CCK74399.1"/>
    </source>
</evidence>
<proteinExistence type="inferred from homology"/>
<dbReference type="EC" id="2.7.1.170" evidence="1"/>
<dbReference type="GO" id="GO:0006040">
    <property type="term" value="P:amino sugar metabolic process"/>
    <property type="evidence" value="ECO:0007669"/>
    <property type="project" value="InterPro"/>
</dbReference>
<comment type="pathway">
    <text evidence="1">Cell wall biogenesis; peptidoglycan recycling.</text>
</comment>
<dbReference type="PANTHER" id="PTHR30605:SF0">
    <property type="entry name" value="ANHYDRO-N-ACETYLMURAMIC ACID KINASE"/>
    <property type="match status" value="1"/>
</dbReference>
<dbReference type="CDD" id="cd24050">
    <property type="entry name" value="ASKHA_NBD_ANMK"/>
    <property type="match status" value="1"/>
</dbReference>
<dbReference type="PANTHER" id="PTHR30605">
    <property type="entry name" value="ANHYDRO-N-ACETYLMURAMIC ACID KINASE"/>
    <property type="match status" value="1"/>
</dbReference>
<keyword evidence="1 2" id="KW-0808">Transferase</keyword>
<dbReference type="GO" id="GO:0009254">
    <property type="term" value="P:peptidoglycan turnover"/>
    <property type="evidence" value="ECO:0007669"/>
    <property type="project" value="UniProtKB-UniRule"/>
</dbReference>
<sequence length="366" mass="40308">MLYIGLMSGTSLDGIDAALVEIDQQGMPHLLASHYQSYDRALQAKLFNLSQAVEVKLEDLAAFDHQLGRLYAHCCLTLLKKHNYQACDIQAIGCHGQTIRHKPRPNAFSMQIGDANIVAELTGITTVADFRRRDIAAGGEGAPLVPAFHQYAFLNDHNPRQILNLGGIANITILSQDPEHTFGFDLGPANALSNEWVEKHWQLNFDEGGAIARSGTFQPDLIKRWIAIEYFNKPPPKSTGRELFNLAQFELHTPEVNSLKKEDVLASLIELTAISISRGIEQWGYTEGELFLCGGGARNIYLVERIQHHLLNIRIGLTDDLGIPADMVEACAFAWLAYRTMNGLNGNLPNATGAKGPRVLGAIYPA</sequence>
<accession>R4YQK3</accession>
<dbReference type="GO" id="GO:0097175">
    <property type="term" value="P:1,6-anhydro-N-acetyl-beta-muramic acid catabolic process"/>
    <property type="evidence" value="ECO:0007669"/>
    <property type="project" value="UniProtKB-UniRule"/>
</dbReference>
<comment type="function">
    <text evidence="1">Catalyzes the specific phosphorylation of 1,6-anhydro-N-acetylmuramic acid (anhMurNAc) with the simultaneous cleavage of the 1,6-anhydro ring, generating MurNAc-6-P. Is required for the utilization of anhMurNAc either imported from the medium or derived from its own cell wall murein, and thus plays a role in cell wall recycling.</text>
</comment>
<gene>
    <name evidence="1 2" type="primary">anmK</name>
    <name evidence="2" type="ORF">OLEAN_C02230</name>
</gene>
<dbReference type="InterPro" id="IPR005338">
    <property type="entry name" value="Anhydro_N_Ac-Mur_kinase"/>
</dbReference>
<dbReference type="NCBIfam" id="NF007139">
    <property type="entry name" value="PRK09585.1-3"/>
    <property type="match status" value="1"/>
</dbReference>
<organism evidence="2 3">
    <name type="scientific">Oleispira antarctica RB-8</name>
    <dbReference type="NCBI Taxonomy" id="698738"/>
    <lineage>
        <taxon>Bacteria</taxon>
        <taxon>Pseudomonadati</taxon>
        <taxon>Pseudomonadota</taxon>
        <taxon>Gammaproteobacteria</taxon>
        <taxon>Oceanospirillales</taxon>
        <taxon>Oceanospirillaceae</taxon>
        <taxon>Oleispira</taxon>
    </lineage>
</organism>
<evidence type="ECO:0000256" key="1">
    <source>
        <dbReference type="HAMAP-Rule" id="MF_01270"/>
    </source>
</evidence>
<keyword evidence="1" id="KW-0067">ATP-binding</keyword>
<dbReference type="AlphaFoldDB" id="R4YQK3"/>
<name>R4YQK3_OLEAN</name>
<keyword evidence="1" id="KW-0119">Carbohydrate metabolism</keyword>
<keyword evidence="1" id="KW-0547">Nucleotide-binding</keyword>